<dbReference type="STRING" id="97359.A0A550C690"/>
<dbReference type="InterPro" id="IPR036291">
    <property type="entry name" value="NAD(P)-bd_dom_sf"/>
</dbReference>
<dbReference type="GO" id="GO:0005634">
    <property type="term" value="C:nucleus"/>
    <property type="evidence" value="ECO:0007669"/>
    <property type="project" value="TreeGrafter"/>
</dbReference>
<dbReference type="InterPro" id="IPR051164">
    <property type="entry name" value="NmrA-like_oxidored"/>
</dbReference>
<dbReference type="PANTHER" id="PTHR42748">
    <property type="entry name" value="NITROGEN METABOLITE REPRESSION PROTEIN NMRA FAMILY MEMBER"/>
    <property type="match status" value="1"/>
</dbReference>
<dbReference type="Proteomes" id="UP000320762">
    <property type="component" value="Unassembled WGS sequence"/>
</dbReference>
<dbReference type="Gene3D" id="3.40.50.720">
    <property type="entry name" value="NAD(P)-binding Rossmann-like Domain"/>
    <property type="match status" value="1"/>
</dbReference>
<comment type="caution">
    <text evidence="4">The sequence shown here is derived from an EMBL/GenBank/DDBJ whole genome shotgun (WGS) entry which is preliminary data.</text>
</comment>
<sequence>MSTRIATVFGATGLQGSSVVRALIKDGTFKPRAVTRDANSDTARALADLGCEVVGADLGDKEGVKKAVTGAECVFLVTIPRGDVPEFVQGTNVFDASKEAGVRFVVFSTLPNVTEISNGKYTTAVHGDDKAKAQKYLEASGLANASIGTGAFFENVLGPFLGGSFDKTGDGYTLQVVVPPSTTSVHTWISRDMGPAVVALFTQYTSRAAEINGQTFVLGSARVSFTEFAAELSKGLGKPVKAESAGPSGFLPVDEMFASLPDWYPEVTVPDPRLAKLGVKTGTIEEFARTTLKSFLATKP</sequence>
<organism evidence="4 5">
    <name type="scientific">Schizophyllum amplum</name>
    <dbReference type="NCBI Taxonomy" id="97359"/>
    <lineage>
        <taxon>Eukaryota</taxon>
        <taxon>Fungi</taxon>
        <taxon>Dikarya</taxon>
        <taxon>Basidiomycota</taxon>
        <taxon>Agaricomycotina</taxon>
        <taxon>Agaricomycetes</taxon>
        <taxon>Agaricomycetidae</taxon>
        <taxon>Agaricales</taxon>
        <taxon>Schizophyllaceae</taxon>
        <taxon>Schizophyllum</taxon>
    </lineage>
</organism>
<keyword evidence="2" id="KW-0521">NADP</keyword>
<reference evidence="4 5" key="1">
    <citation type="journal article" date="2019" name="New Phytol.">
        <title>Comparative genomics reveals unique wood-decay strategies and fruiting body development in the Schizophyllaceae.</title>
        <authorList>
            <person name="Almasi E."/>
            <person name="Sahu N."/>
            <person name="Krizsan K."/>
            <person name="Balint B."/>
            <person name="Kovacs G.M."/>
            <person name="Kiss B."/>
            <person name="Cseklye J."/>
            <person name="Drula E."/>
            <person name="Henrissat B."/>
            <person name="Nagy I."/>
            <person name="Chovatia M."/>
            <person name="Adam C."/>
            <person name="LaButti K."/>
            <person name="Lipzen A."/>
            <person name="Riley R."/>
            <person name="Grigoriev I.V."/>
            <person name="Nagy L.G."/>
        </authorList>
    </citation>
    <scope>NUCLEOTIDE SEQUENCE [LARGE SCALE GENOMIC DNA]</scope>
    <source>
        <strain evidence="4 5">NL-1724</strain>
    </source>
</reference>
<dbReference type="AlphaFoldDB" id="A0A550C690"/>
<dbReference type="OrthoDB" id="419598at2759"/>
<accession>A0A550C690</accession>
<evidence type="ECO:0000259" key="3">
    <source>
        <dbReference type="Pfam" id="PF05368"/>
    </source>
</evidence>
<name>A0A550C690_9AGAR</name>
<dbReference type="SUPFAM" id="SSF51735">
    <property type="entry name" value="NAD(P)-binding Rossmann-fold domains"/>
    <property type="match status" value="1"/>
</dbReference>
<evidence type="ECO:0000313" key="5">
    <source>
        <dbReference type="Proteomes" id="UP000320762"/>
    </source>
</evidence>
<protein>
    <recommendedName>
        <fullName evidence="3">NmrA-like domain-containing protein</fullName>
    </recommendedName>
</protein>
<dbReference type="InterPro" id="IPR008030">
    <property type="entry name" value="NmrA-like"/>
</dbReference>
<dbReference type="Gene3D" id="3.90.25.10">
    <property type="entry name" value="UDP-galactose 4-epimerase, domain 1"/>
    <property type="match status" value="1"/>
</dbReference>
<keyword evidence="5" id="KW-1185">Reference proteome</keyword>
<evidence type="ECO:0000256" key="2">
    <source>
        <dbReference type="ARBA" id="ARBA00022857"/>
    </source>
</evidence>
<dbReference type="Pfam" id="PF05368">
    <property type="entry name" value="NmrA"/>
    <property type="match status" value="1"/>
</dbReference>
<evidence type="ECO:0000256" key="1">
    <source>
        <dbReference type="ARBA" id="ARBA00006328"/>
    </source>
</evidence>
<comment type="similarity">
    <text evidence="1">Belongs to the NmrA-type oxidoreductase family.</text>
</comment>
<feature type="domain" description="NmrA-like" evidence="3">
    <location>
        <begin position="7"/>
        <end position="247"/>
    </location>
</feature>
<dbReference type="PANTHER" id="PTHR42748:SF7">
    <property type="entry name" value="NMRA LIKE REDOX SENSOR 1-RELATED"/>
    <property type="match status" value="1"/>
</dbReference>
<dbReference type="EMBL" id="VDMD01000022">
    <property type="protein sequence ID" value="TRM60314.1"/>
    <property type="molecule type" value="Genomic_DNA"/>
</dbReference>
<gene>
    <name evidence="4" type="ORF">BD626DRAFT_461117</name>
</gene>
<dbReference type="CDD" id="cd05251">
    <property type="entry name" value="NmrA_like_SDR_a"/>
    <property type="match status" value="1"/>
</dbReference>
<proteinExistence type="inferred from homology"/>
<evidence type="ECO:0000313" key="4">
    <source>
        <dbReference type="EMBL" id="TRM60314.1"/>
    </source>
</evidence>